<evidence type="ECO:0000313" key="2">
    <source>
        <dbReference type="EMBL" id="MBP1862286.1"/>
    </source>
</evidence>
<protein>
    <submittedName>
        <fullName evidence="2">Ankyrin repeat protein</fullName>
    </submittedName>
</protein>
<feature type="repeat" description="ANK" evidence="1">
    <location>
        <begin position="110"/>
        <end position="142"/>
    </location>
</feature>
<dbReference type="SMART" id="SM00248">
    <property type="entry name" value="ANK"/>
    <property type="match status" value="5"/>
</dbReference>
<dbReference type="SUPFAM" id="SSF48403">
    <property type="entry name" value="Ankyrin repeat"/>
    <property type="match status" value="1"/>
</dbReference>
<dbReference type="Proteomes" id="UP000823786">
    <property type="component" value="Unassembled WGS sequence"/>
</dbReference>
<feature type="repeat" description="ANK" evidence="1">
    <location>
        <begin position="77"/>
        <end position="109"/>
    </location>
</feature>
<dbReference type="Pfam" id="PF12796">
    <property type="entry name" value="Ank_2"/>
    <property type="match status" value="2"/>
</dbReference>
<dbReference type="PROSITE" id="PS50088">
    <property type="entry name" value="ANK_REPEAT"/>
    <property type="match status" value="4"/>
</dbReference>
<evidence type="ECO:0000313" key="3">
    <source>
        <dbReference type="Proteomes" id="UP000823786"/>
    </source>
</evidence>
<sequence>MFPSPIRDSLYTVQLLRDQSGIGGSVMKYLCISVLGTVLWASVTFAGPLHDASRNGDVEGAKRLLDQGIDLTEPDSAGDPPLILASLAGHAGVVAVLLERGANLEVRNKSGLTALHAAAYGGNLDVVKLLVAKGAAVNDNRNFYHMTPLHAAAEEGHADVVAFLLASKADIEAKERNGVTPLTQAGWREHWDTADLLLKAGAVCQQAGIVGEWLYTECTKRK</sequence>
<dbReference type="PANTHER" id="PTHR46899">
    <property type="entry name" value="PROTEIN PHOSPHATASE 1 REGULATORY SUBUNIT 27"/>
    <property type="match status" value="1"/>
</dbReference>
<evidence type="ECO:0000256" key="1">
    <source>
        <dbReference type="PROSITE-ProRule" id="PRU00023"/>
    </source>
</evidence>
<dbReference type="PANTHER" id="PTHR46899:SF3">
    <property type="entry name" value="PROTEIN PHOSPHATASE 1 REGULATORY SUBUNIT 27"/>
    <property type="match status" value="1"/>
</dbReference>
<keyword evidence="3" id="KW-1185">Reference proteome</keyword>
<dbReference type="PROSITE" id="PS50297">
    <property type="entry name" value="ANK_REP_REGION"/>
    <property type="match status" value="3"/>
</dbReference>
<organism evidence="2 3">
    <name type="scientific">Rhizobium herbae</name>
    <dbReference type="NCBI Taxonomy" id="508661"/>
    <lineage>
        <taxon>Bacteria</taxon>
        <taxon>Pseudomonadati</taxon>
        <taxon>Pseudomonadota</taxon>
        <taxon>Alphaproteobacteria</taxon>
        <taxon>Hyphomicrobiales</taxon>
        <taxon>Rhizobiaceae</taxon>
        <taxon>Rhizobium/Agrobacterium group</taxon>
        <taxon>Rhizobium</taxon>
    </lineage>
</organism>
<proteinExistence type="predicted"/>
<dbReference type="Gene3D" id="1.25.40.20">
    <property type="entry name" value="Ankyrin repeat-containing domain"/>
    <property type="match status" value="2"/>
</dbReference>
<dbReference type="EMBL" id="JAGGJV010000016">
    <property type="protein sequence ID" value="MBP1862286.1"/>
    <property type="molecule type" value="Genomic_DNA"/>
</dbReference>
<reference evidence="2 3" key="1">
    <citation type="submission" date="2021-03" db="EMBL/GenBank/DDBJ databases">
        <title>Genomic Encyclopedia of Type Strains, Phase IV (KMG-IV): sequencing the most valuable type-strain genomes for metagenomic binning, comparative biology and taxonomic classification.</title>
        <authorList>
            <person name="Goeker M."/>
        </authorList>
    </citation>
    <scope>NUCLEOTIDE SEQUENCE [LARGE SCALE GENOMIC DNA]</scope>
    <source>
        <strain evidence="2 3">DSM 26427</strain>
    </source>
</reference>
<gene>
    <name evidence="2" type="ORF">J2Z75_005817</name>
</gene>
<feature type="repeat" description="ANK" evidence="1">
    <location>
        <begin position="144"/>
        <end position="176"/>
    </location>
</feature>
<dbReference type="PRINTS" id="PR01415">
    <property type="entry name" value="ANKYRIN"/>
</dbReference>
<comment type="caution">
    <text evidence="2">The sequence shown here is derived from an EMBL/GenBank/DDBJ whole genome shotgun (WGS) entry which is preliminary data.</text>
</comment>
<dbReference type="InterPro" id="IPR053080">
    <property type="entry name" value="PP1_regulatory_subunit_27"/>
</dbReference>
<keyword evidence="1" id="KW-0040">ANK repeat</keyword>
<name>A0ABS4EWE5_9HYPH</name>
<accession>A0ABS4EWE5</accession>
<dbReference type="InterPro" id="IPR002110">
    <property type="entry name" value="Ankyrin_rpt"/>
</dbReference>
<dbReference type="InterPro" id="IPR036770">
    <property type="entry name" value="Ankyrin_rpt-contain_sf"/>
</dbReference>
<feature type="repeat" description="ANK" evidence="1">
    <location>
        <begin position="48"/>
        <end position="76"/>
    </location>
</feature>